<dbReference type="RefSeq" id="XP_002186033.1">
    <property type="nucleotide sequence ID" value="XM_002185997.1"/>
</dbReference>
<keyword evidence="6" id="KW-0449">Lipoprotein</keyword>
<feature type="compositionally biased region" description="Basic and acidic residues" evidence="9">
    <location>
        <begin position="226"/>
        <end position="237"/>
    </location>
</feature>
<reference evidence="10 11" key="1">
    <citation type="journal article" date="2008" name="Nature">
        <title>The Phaeodactylum genome reveals the evolutionary history of diatom genomes.</title>
        <authorList>
            <person name="Bowler C."/>
            <person name="Allen A.E."/>
            <person name="Badger J.H."/>
            <person name="Grimwood J."/>
            <person name="Jabbari K."/>
            <person name="Kuo A."/>
            <person name="Maheswari U."/>
            <person name="Martens C."/>
            <person name="Maumus F."/>
            <person name="Otillar R.P."/>
            <person name="Rayko E."/>
            <person name="Salamov A."/>
            <person name="Vandepoele K."/>
            <person name="Beszteri B."/>
            <person name="Gruber A."/>
            <person name="Heijde M."/>
            <person name="Katinka M."/>
            <person name="Mock T."/>
            <person name="Valentin K."/>
            <person name="Verret F."/>
            <person name="Berges J.A."/>
            <person name="Brownlee C."/>
            <person name="Cadoret J.P."/>
            <person name="Chiovitti A."/>
            <person name="Choi C.J."/>
            <person name="Coesel S."/>
            <person name="De Martino A."/>
            <person name="Detter J.C."/>
            <person name="Durkin C."/>
            <person name="Falciatore A."/>
            <person name="Fournet J."/>
            <person name="Haruta M."/>
            <person name="Huysman M.J."/>
            <person name="Jenkins B.D."/>
            <person name="Jiroutova K."/>
            <person name="Jorgensen R.E."/>
            <person name="Joubert Y."/>
            <person name="Kaplan A."/>
            <person name="Kroger N."/>
            <person name="Kroth P.G."/>
            <person name="La Roche J."/>
            <person name="Lindquist E."/>
            <person name="Lommer M."/>
            <person name="Martin-Jezequel V."/>
            <person name="Lopez P.J."/>
            <person name="Lucas S."/>
            <person name="Mangogna M."/>
            <person name="McGinnis K."/>
            <person name="Medlin L.K."/>
            <person name="Montsant A."/>
            <person name="Oudot-Le Secq M.P."/>
            <person name="Napoli C."/>
            <person name="Obornik M."/>
            <person name="Parker M.S."/>
            <person name="Petit J.L."/>
            <person name="Porcel B.M."/>
            <person name="Poulsen N."/>
            <person name="Robison M."/>
            <person name="Rychlewski L."/>
            <person name="Rynearson T.A."/>
            <person name="Schmutz J."/>
            <person name="Shapiro H."/>
            <person name="Siaut M."/>
            <person name="Stanley M."/>
            <person name="Sussman M.R."/>
            <person name="Taylor A.R."/>
            <person name="Vardi A."/>
            <person name="von Dassow P."/>
            <person name="Vyverman W."/>
            <person name="Willis A."/>
            <person name="Wyrwicz L.S."/>
            <person name="Rokhsar D.S."/>
            <person name="Weissenbach J."/>
            <person name="Armbrust E.V."/>
            <person name="Green B.R."/>
            <person name="Van de Peer Y."/>
            <person name="Grigoriev I.V."/>
        </authorList>
    </citation>
    <scope>NUCLEOTIDE SEQUENCE [LARGE SCALE GENOMIC DNA]</scope>
    <source>
        <strain evidence="10 11">CCAP 1055/1</strain>
    </source>
</reference>
<dbReference type="PANTHER" id="PTHR47249">
    <property type="entry name" value="VACUOLAR PROTEIN 8"/>
    <property type="match status" value="1"/>
</dbReference>
<evidence type="ECO:0000256" key="5">
    <source>
        <dbReference type="ARBA" id="ARBA00023136"/>
    </source>
</evidence>
<comment type="similarity">
    <text evidence="2">Belongs to the beta-catenin family.</text>
</comment>
<dbReference type="PROSITE" id="PS50176">
    <property type="entry name" value="ARM_REPEAT"/>
    <property type="match status" value="1"/>
</dbReference>
<keyword evidence="4" id="KW-0677">Repeat</keyword>
<feature type="repeat" description="ARM" evidence="8">
    <location>
        <begin position="327"/>
        <end position="374"/>
    </location>
</feature>
<organism evidence="10 11">
    <name type="scientific">Phaeodactylum tricornutum (strain CCAP 1055/1)</name>
    <dbReference type="NCBI Taxonomy" id="556484"/>
    <lineage>
        <taxon>Eukaryota</taxon>
        <taxon>Sar</taxon>
        <taxon>Stramenopiles</taxon>
        <taxon>Ochrophyta</taxon>
        <taxon>Bacillariophyta</taxon>
        <taxon>Bacillariophyceae</taxon>
        <taxon>Bacillariophycidae</taxon>
        <taxon>Naviculales</taxon>
        <taxon>Phaeodactylaceae</taxon>
        <taxon>Phaeodactylum</taxon>
    </lineage>
</organism>
<dbReference type="InParanoid" id="B5Y4L5"/>
<dbReference type="PaxDb" id="2850-Phatr43872"/>
<protein>
    <recommendedName>
        <fullName evidence="7">Vacuolar protein 8</fullName>
    </recommendedName>
</protein>
<dbReference type="HOGENOM" id="CLU_450175_0_0_1"/>
<feature type="compositionally biased region" description="Low complexity" evidence="9">
    <location>
        <begin position="586"/>
        <end position="606"/>
    </location>
</feature>
<dbReference type="EMBL" id="CP001142">
    <property type="protein sequence ID" value="ACI65503.1"/>
    <property type="molecule type" value="Genomic_DNA"/>
</dbReference>
<dbReference type="GeneID" id="7204333"/>
<dbReference type="Proteomes" id="UP000000759">
    <property type="component" value="Chromosome 3"/>
</dbReference>
<dbReference type="GO" id="GO:0043495">
    <property type="term" value="F:protein-membrane adaptor activity"/>
    <property type="evidence" value="ECO:0007669"/>
    <property type="project" value="InterPro"/>
</dbReference>
<evidence type="ECO:0000256" key="6">
    <source>
        <dbReference type="ARBA" id="ARBA00023288"/>
    </source>
</evidence>
<dbReference type="GO" id="GO:0005774">
    <property type="term" value="C:vacuolar membrane"/>
    <property type="evidence" value="ECO:0007669"/>
    <property type="project" value="UniProtKB-SubCell"/>
</dbReference>
<evidence type="ECO:0000256" key="9">
    <source>
        <dbReference type="SAM" id="MobiDB-lite"/>
    </source>
</evidence>
<sequence>MANAMLQADSVMSSHTDLLEFHSNHEYVENDASTEKKKTSTAGRIEELAVLTKELDATTMTTPNRKTVEFAVQPPPHKRARPTTAWTAKQVVDAISTSIAPAEREEAIQKAREAFDHEVQVLHDDEMASGADSALAKHLTFLVWHQQENNDHASSSGERSHALSTEIAMTCEALEGLYRASSSIVGASFERMGRHILSVLVHILKGELRSRSAQYSTTALALDTKEKRDTSLVDRKTTGSRYNSSDDDNQNKEIGDERRVEEREARQMNKSTDMQIAHDDLLSRSLSPPMSLPGTPEGDLFLLKATRIIGHFARVGAATQPIAHHPGLIGSLIHLVTFQPRGFVPWEARLSALWTLANLACNEENMQMMVSAPGLMNCLIEVACRPLHPGDSLEHTMEILRSRSLSSRAILNLSWLPGNKIVLSEHAALLDLLCELAVHRATPLKRSRTIQDVLVTTRRYSVGALRNLAAAPRRTKIGLCEYKNGHLLDKLTDAALNDSDTAVKDRAFAAIHNLAIRDTAEKIVNHPALVLALKDVLLSGDGEYVHEEGSPKSHASATLMVLERTITPDMDSYENLKDLLEAVNPTSTTDDSVNSSNMEVNESVEV</sequence>
<evidence type="ECO:0000256" key="7">
    <source>
        <dbReference type="ARBA" id="ARBA00026209"/>
    </source>
</evidence>
<evidence type="ECO:0000256" key="2">
    <source>
        <dbReference type="ARBA" id="ARBA00005462"/>
    </source>
</evidence>
<proteinExistence type="inferred from homology"/>
<dbReference type="KEGG" id="pti:PHATR_43872"/>
<gene>
    <name evidence="10" type="ORF">PHATR_43872</name>
</gene>
<reference evidence="11" key="2">
    <citation type="submission" date="2008-08" db="EMBL/GenBank/DDBJ databases">
        <authorList>
            <consortium name="Diatom Consortium"/>
            <person name="Grigoriev I."/>
            <person name="Grimwood J."/>
            <person name="Kuo A."/>
            <person name="Otillar R.P."/>
            <person name="Salamov A."/>
            <person name="Detter J.C."/>
            <person name="Lindquist E."/>
            <person name="Shapiro H."/>
            <person name="Lucas S."/>
            <person name="Glavina del Rio T."/>
            <person name="Pitluck S."/>
            <person name="Rokhsar D."/>
            <person name="Bowler C."/>
        </authorList>
    </citation>
    <scope>GENOME REANNOTATION</scope>
    <source>
        <strain evidence="11">CCAP 1055/1</strain>
    </source>
</reference>
<comment type="subcellular location">
    <subcellularLocation>
        <location evidence="1">Vacuole membrane</location>
        <topology evidence="1">Lipid-anchor</topology>
    </subcellularLocation>
</comment>
<dbReference type="InterPro" id="IPR000225">
    <property type="entry name" value="Armadillo"/>
</dbReference>
<dbReference type="SUPFAM" id="SSF48371">
    <property type="entry name" value="ARM repeat"/>
    <property type="match status" value="1"/>
</dbReference>
<keyword evidence="5" id="KW-0472">Membrane</keyword>
<evidence type="ECO:0000256" key="8">
    <source>
        <dbReference type="PROSITE-ProRule" id="PRU00259"/>
    </source>
</evidence>
<evidence type="ECO:0000313" key="11">
    <source>
        <dbReference type="Proteomes" id="UP000000759"/>
    </source>
</evidence>
<name>B5Y4L5_PHATC</name>
<dbReference type="OrthoDB" id="43631at2759"/>
<keyword evidence="11" id="KW-1185">Reference proteome</keyword>
<accession>B5Y4L5</accession>
<dbReference type="InterPro" id="IPR045156">
    <property type="entry name" value="Vac8"/>
</dbReference>
<evidence type="ECO:0000313" key="10">
    <source>
        <dbReference type="EMBL" id="ACI65503.1"/>
    </source>
</evidence>
<evidence type="ECO:0000256" key="1">
    <source>
        <dbReference type="ARBA" id="ARBA00004592"/>
    </source>
</evidence>
<feature type="region of interest" description="Disordered" evidence="9">
    <location>
        <begin position="585"/>
        <end position="606"/>
    </location>
</feature>
<dbReference type="eggNOG" id="ENOG502SR59">
    <property type="taxonomic scope" value="Eukaryota"/>
</dbReference>
<dbReference type="Gene3D" id="1.25.10.10">
    <property type="entry name" value="Leucine-rich Repeat Variant"/>
    <property type="match status" value="2"/>
</dbReference>
<dbReference type="PANTHER" id="PTHR47249:SF1">
    <property type="entry name" value="VACUOLAR PROTEIN 8"/>
    <property type="match status" value="1"/>
</dbReference>
<dbReference type="InterPro" id="IPR016024">
    <property type="entry name" value="ARM-type_fold"/>
</dbReference>
<feature type="region of interest" description="Disordered" evidence="9">
    <location>
        <begin position="226"/>
        <end position="274"/>
    </location>
</feature>
<evidence type="ECO:0000256" key="3">
    <source>
        <dbReference type="ARBA" id="ARBA00022554"/>
    </source>
</evidence>
<dbReference type="GO" id="GO:0071562">
    <property type="term" value="P:nucleus-vacuole junction assembly"/>
    <property type="evidence" value="ECO:0007669"/>
    <property type="project" value="InterPro"/>
</dbReference>
<keyword evidence="3" id="KW-0926">Vacuole</keyword>
<dbReference type="InterPro" id="IPR011989">
    <property type="entry name" value="ARM-like"/>
</dbReference>
<feature type="compositionally biased region" description="Basic and acidic residues" evidence="9">
    <location>
        <begin position="249"/>
        <end position="267"/>
    </location>
</feature>
<evidence type="ECO:0000256" key="4">
    <source>
        <dbReference type="ARBA" id="ARBA00022737"/>
    </source>
</evidence>
<dbReference type="AlphaFoldDB" id="B5Y4L5"/>